<organism evidence="9">
    <name type="scientific">Ruegeria sp. PrR005</name>
    <dbReference type="NCBI Taxonomy" id="2706882"/>
    <lineage>
        <taxon>Bacteria</taxon>
        <taxon>Pseudomonadati</taxon>
        <taxon>Pseudomonadota</taxon>
        <taxon>Alphaproteobacteria</taxon>
        <taxon>Rhodobacterales</taxon>
        <taxon>Roseobacteraceae</taxon>
        <taxon>Ruegeria</taxon>
    </lineage>
</organism>
<dbReference type="RefSeq" id="WP_164131087.1">
    <property type="nucleotide sequence ID" value="NZ_JAAGOX010000022.1"/>
</dbReference>
<dbReference type="GO" id="GO:0046872">
    <property type="term" value="F:metal ion binding"/>
    <property type="evidence" value="ECO:0007669"/>
    <property type="project" value="UniProtKB-KW"/>
</dbReference>
<feature type="binding site" evidence="7">
    <location>
        <position position="368"/>
    </location>
    <ligand>
        <name>Zn(2+)</name>
        <dbReference type="ChEBI" id="CHEBI:29105"/>
        <label>2</label>
    </ligand>
</feature>
<feature type="binding site" evidence="7">
    <location>
        <position position="87"/>
    </location>
    <ligand>
        <name>Zn(2+)</name>
        <dbReference type="ChEBI" id="CHEBI:29105"/>
        <label>1</label>
    </ligand>
</feature>
<dbReference type="Gene3D" id="3.30.70.360">
    <property type="match status" value="1"/>
</dbReference>
<dbReference type="InterPro" id="IPR011650">
    <property type="entry name" value="Peptidase_M20_dimer"/>
</dbReference>
<dbReference type="AlphaFoldDB" id="A0A6B2NUV6"/>
<dbReference type="Pfam" id="PF07687">
    <property type="entry name" value="M20_dimer"/>
    <property type="match status" value="1"/>
</dbReference>
<dbReference type="PANTHER" id="PTHR32494">
    <property type="entry name" value="ALLANTOATE DEIMINASE-RELATED"/>
    <property type="match status" value="1"/>
</dbReference>
<keyword evidence="5 9" id="KW-0378">Hydrolase</keyword>
<dbReference type="NCBIfam" id="TIGR01879">
    <property type="entry name" value="hydantase"/>
    <property type="match status" value="1"/>
</dbReference>
<feature type="domain" description="Peptidase M20 dimerisation" evidence="8">
    <location>
        <begin position="196"/>
        <end position="294"/>
    </location>
</feature>
<evidence type="ECO:0000256" key="6">
    <source>
        <dbReference type="ARBA" id="ARBA00023211"/>
    </source>
</evidence>
<feature type="binding site" evidence="7">
    <location>
        <position position="115"/>
    </location>
    <ligand>
        <name>Zn(2+)</name>
        <dbReference type="ChEBI" id="CHEBI:29105"/>
        <label>2</label>
    </ligand>
</feature>
<evidence type="ECO:0000256" key="5">
    <source>
        <dbReference type="ARBA" id="ARBA00022801"/>
    </source>
</evidence>
<dbReference type="PANTHER" id="PTHR32494:SF19">
    <property type="entry name" value="ALLANTOATE DEIMINASE-RELATED"/>
    <property type="match status" value="1"/>
</dbReference>
<dbReference type="Pfam" id="PF01546">
    <property type="entry name" value="Peptidase_M20"/>
    <property type="match status" value="1"/>
</dbReference>
<evidence type="ECO:0000256" key="1">
    <source>
        <dbReference type="ARBA" id="ARBA00001936"/>
    </source>
</evidence>
<dbReference type="GO" id="GO:0016813">
    <property type="term" value="F:hydrolase activity, acting on carbon-nitrogen (but not peptide) bonds, in linear amidines"/>
    <property type="evidence" value="ECO:0007669"/>
    <property type="project" value="InterPro"/>
</dbReference>
<feature type="binding site" evidence="7">
    <location>
        <position position="87"/>
    </location>
    <ligand>
        <name>Zn(2+)</name>
        <dbReference type="ChEBI" id="CHEBI:29105"/>
        <label>2</label>
    </ligand>
</feature>
<dbReference type="SUPFAM" id="SSF55031">
    <property type="entry name" value="Bacterial exopeptidase dimerisation domain"/>
    <property type="match status" value="1"/>
</dbReference>
<dbReference type="Gene3D" id="3.40.630.10">
    <property type="entry name" value="Zn peptidases"/>
    <property type="match status" value="1"/>
</dbReference>
<comment type="caution">
    <text evidence="9">The sequence shown here is derived from an EMBL/GenBank/DDBJ whole genome shotgun (WGS) entry which is preliminary data.</text>
</comment>
<dbReference type="CDD" id="cd03884">
    <property type="entry name" value="M20_bAS"/>
    <property type="match status" value="1"/>
</dbReference>
<dbReference type="NCBIfam" id="NF009529">
    <property type="entry name" value="PRK12893.1-2"/>
    <property type="match status" value="1"/>
</dbReference>
<evidence type="ECO:0000313" key="9">
    <source>
        <dbReference type="EMBL" id="NDW46224.1"/>
    </source>
</evidence>
<comment type="subunit">
    <text evidence="3">Homodimer.</text>
</comment>
<feature type="binding site" evidence="7">
    <location>
        <position position="174"/>
    </location>
    <ligand>
        <name>Zn(2+)</name>
        <dbReference type="ChEBI" id="CHEBI:29105"/>
        <label>1</label>
    </ligand>
</feature>
<gene>
    <name evidence="9" type="ORF">G0P99_14745</name>
</gene>
<dbReference type="SUPFAM" id="SSF53187">
    <property type="entry name" value="Zn-dependent exopeptidases"/>
    <property type="match status" value="1"/>
</dbReference>
<dbReference type="EMBL" id="JAAGOX010000022">
    <property type="protein sequence ID" value="NDW46224.1"/>
    <property type="molecule type" value="Genomic_DNA"/>
</dbReference>
<evidence type="ECO:0000256" key="3">
    <source>
        <dbReference type="ARBA" id="ARBA00011738"/>
    </source>
</evidence>
<evidence type="ECO:0000256" key="7">
    <source>
        <dbReference type="PIRSR" id="PIRSR001235-1"/>
    </source>
</evidence>
<keyword evidence="7" id="KW-0862">Zinc</keyword>
<evidence type="ECO:0000256" key="4">
    <source>
        <dbReference type="ARBA" id="ARBA00022723"/>
    </source>
</evidence>
<name>A0A6B2NUV6_9RHOB</name>
<sequence>MTVNAERFLEDLHKLRSFGAAGVGKGVVRPAYSEADIAARRWLAGRMEEAGLQVRFDPVGNLFGLAEGPSLLMGSHSDSQPEGGWLDGALGVIAALEIARSSARPVSVVSFQDEEGRFGVTTGSAIWSGHLPLAEADGLSDHAGVSFAMARAAVADLAGDFVDPSQFTGFVEMHIEQGPTLDTEGEQIGVVSDIVGIRDMKVTFEGQQNHAGTTPMHLRRDAFQALSDFNARLGERFRNVVTPRTVWTIGHVSLHPNASSIVPGRARFSMQWRDGDTARLARMEEIIRATAQEVADARGMKLSFGPLLGLEPVAMDSQLRAALEKGAQAVAPGRWRSMPSGALHDATNVSRLMPVAMLFVPSIGGISHDFAEDTDEADLVAGLRVLDQAVAALDQGKE</sequence>
<evidence type="ECO:0000256" key="2">
    <source>
        <dbReference type="ARBA" id="ARBA00006153"/>
    </source>
</evidence>
<dbReference type="InterPro" id="IPR002933">
    <property type="entry name" value="Peptidase_M20"/>
</dbReference>
<evidence type="ECO:0000259" key="8">
    <source>
        <dbReference type="Pfam" id="PF07687"/>
    </source>
</evidence>
<comment type="cofactor">
    <cofactor evidence="7">
        <name>Zn(2+)</name>
        <dbReference type="ChEBI" id="CHEBI:29105"/>
    </cofactor>
    <text evidence="7">Binds 2 Zn(2+) ions per subunit.</text>
</comment>
<comment type="cofactor">
    <cofactor evidence="1">
        <name>Mn(2+)</name>
        <dbReference type="ChEBI" id="CHEBI:29035"/>
    </cofactor>
</comment>
<dbReference type="InterPro" id="IPR036264">
    <property type="entry name" value="Bact_exopeptidase_dim_dom"/>
</dbReference>
<comment type="similarity">
    <text evidence="2">Belongs to the peptidase M20 family.</text>
</comment>
<dbReference type="PIRSF" id="PIRSF001235">
    <property type="entry name" value="Amidase_carbamoylase"/>
    <property type="match status" value="1"/>
</dbReference>
<reference evidence="9" key="1">
    <citation type="submission" date="2020-02" db="EMBL/GenBank/DDBJ databases">
        <title>Delineation of the pyrene-degrading pathway in Roseobacter clade bacteria by genomic analysis.</title>
        <authorList>
            <person name="Zhou H."/>
            <person name="Wang H."/>
        </authorList>
    </citation>
    <scope>NUCLEOTIDE SEQUENCE</scope>
    <source>
        <strain evidence="9">PrR005</strain>
    </source>
</reference>
<feature type="binding site" evidence="7">
    <location>
        <position position="76"/>
    </location>
    <ligand>
        <name>Zn(2+)</name>
        <dbReference type="ChEBI" id="CHEBI:29105"/>
        <label>1</label>
    </ligand>
</feature>
<keyword evidence="6" id="KW-0464">Manganese</keyword>
<accession>A0A6B2NUV6</accession>
<protein>
    <submittedName>
        <fullName evidence="9">Zn-dependent hydrolase</fullName>
    </submittedName>
</protein>
<proteinExistence type="inferred from homology"/>
<dbReference type="InterPro" id="IPR010158">
    <property type="entry name" value="Amidase_Cbmase"/>
</dbReference>
<keyword evidence="4 7" id="KW-0479">Metal-binding</keyword>